<dbReference type="Proteomes" id="UP001295423">
    <property type="component" value="Unassembled WGS sequence"/>
</dbReference>
<sequence>METIPDSHLATIRNEFAPKYGELQQPMSDKSDRQATVDVISNQYSDTTSPTTIVSFALQPSICMSDGVNILNGIRATQFVGAQSTMSRPTLNKRDIANDVIFDSNLEWDQTLLDPNIGRLDEQSKGERPFDGVGILKSSKTILTLNEASEDETLDQLDDFNTAMDLTDTGIGNATLVSNLDWDQTFLDPNIGDLGRSVSADSTSHGLLLQLPEASMGSDSDALLPEQDETDKYPMDLENGEQQCVMSDKLAVVPATKRPPPTPQQEAKQHEFTFYGVKYRSVNKHNVIYSIQKASTCKHLVLIDGGANGGIAGDNARIIIAIIRQQAYIGKGQSILSNGQMEHFKIVLDDKSTKVGA</sequence>
<dbReference type="EMBL" id="CAKOGP040000106">
    <property type="protein sequence ID" value="CAJ1930101.1"/>
    <property type="molecule type" value="Genomic_DNA"/>
</dbReference>
<comment type="caution">
    <text evidence="1">The sequence shown here is derived from an EMBL/GenBank/DDBJ whole genome shotgun (WGS) entry which is preliminary data.</text>
</comment>
<keyword evidence="2" id="KW-1185">Reference proteome</keyword>
<reference evidence="1" key="1">
    <citation type="submission" date="2023-08" db="EMBL/GenBank/DDBJ databases">
        <authorList>
            <person name="Audoor S."/>
            <person name="Bilcke G."/>
        </authorList>
    </citation>
    <scope>NUCLEOTIDE SEQUENCE</scope>
</reference>
<dbReference type="AlphaFoldDB" id="A0AAD2FDH6"/>
<accession>A0AAD2FDH6</accession>
<evidence type="ECO:0000313" key="1">
    <source>
        <dbReference type="EMBL" id="CAJ1930101.1"/>
    </source>
</evidence>
<evidence type="ECO:0000313" key="2">
    <source>
        <dbReference type="Proteomes" id="UP001295423"/>
    </source>
</evidence>
<gene>
    <name evidence="1" type="ORF">CYCCA115_LOCUS1839</name>
</gene>
<organism evidence="1 2">
    <name type="scientific">Cylindrotheca closterium</name>
    <dbReference type="NCBI Taxonomy" id="2856"/>
    <lineage>
        <taxon>Eukaryota</taxon>
        <taxon>Sar</taxon>
        <taxon>Stramenopiles</taxon>
        <taxon>Ochrophyta</taxon>
        <taxon>Bacillariophyta</taxon>
        <taxon>Bacillariophyceae</taxon>
        <taxon>Bacillariophycidae</taxon>
        <taxon>Bacillariales</taxon>
        <taxon>Bacillariaceae</taxon>
        <taxon>Cylindrotheca</taxon>
    </lineage>
</organism>
<proteinExistence type="predicted"/>
<protein>
    <submittedName>
        <fullName evidence="1">Uncharacterized protein</fullName>
    </submittedName>
</protein>
<name>A0AAD2FDH6_9STRA</name>